<sequence>MGHLVSDRQSGIKAGRRAFPRPAGTMARTTVIWGAAVSWGMCRLFGMLAAEPQTAEQWLVRSDRSLLAQSNATPDTAQRDGWGIGWFEPQDRVRIEKGAGGAFEAAERPRFERAAADAKGTVVVGHLRHASNPLQLSREQLLGLENSQPFGTHTTLFAHNGMIPFPNETRPYLGVHAGEVKGV</sequence>
<organism evidence="3">
    <name type="scientific">mine drainage metagenome</name>
    <dbReference type="NCBI Taxonomy" id="410659"/>
    <lineage>
        <taxon>unclassified sequences</taxon>
        <taxon>metagenomes</taxon>
        <taxon>ecological metagenomes</taxon>
    </lineage>
</organism>
<reference evidence="3" key="1">
    <citation type="submission" date="2013-08" db="EMBL/GenBank/DDBJ databases">
        <authorList>
            <person name="Mendez C."/>
            <person name="Richter M."/>
            <person name="Ferrer M."/>
            <person name="Sanchez J."/>
        </authorList>
    </citation>
    <scope>NUCLEOTIDE SEQUENCE</scope>
</reference>
<comment type="caution">
    <text evidence="3">The sequence shown here is derived from an EMBL/GenBank/DDBJ whole genome shotgun (WGS) entry which is preliminary data.</text>
</comment>
<dbReference type="InterPro" id="IPR029055">
    <property type="entry name" value="Ntn_hydrolases_N"/>
</dbReference>
<gene>
    <name evidence="3" type="ORF">B1B_01175</name>
</gene>
<evidence type="ECO:0000313" key="3">
    <source>
        <dbReference type="EMBL" id="EQD77234.1"/>
    </source>
</evidence>
<feature type="domain" description="Glutamine amidotransferase type-2" evidence="2">
    <location>
        <begin position="42"/>
        <end position="183"/>
    </location>
</feature>
<evidence type="ECO:0000256" key="1">
    <source>
        <dbReference type="ARBA" id="ARBA00022962"/>
    </source>
</evidence>
<dbReference type="GO" id="GO:0016740">
    <property type="term" value="F:transferase activity"/>
    <property type="evidence" value="ECO:0007669"/>
    <property type="project" value="UniProtKB-KW"/>
</dbReference>
<evidence type="ECO:0000259" key="2">
    <source>
        <dbReference type="PROSITE" id="PS51278"/>
    </source>
</evidence>
<keyword evidence="1 3" id="KW-0315">Glutamine amidotransferase</keyword>
<keyword evidence="3" id="KW-0808">Transferase</keyword>
<dbReference type="EMBL" id="AUZY01000842">
    <property type="protein sequence ID" value="EQD77234.1"/>
    <property type="molecule type" value="Genomic_DNA"/>
</dbReference>
<dbReference type="InterPro" id="IPR026869">
    <property type="entry name" value="EgtC-like"/>
</dbReference>
<dbReference type="AlphaFoldDB" id="T1D712"/>
<accession>T1D712</accession>
<dbReference type="PROSITE" id="PS51278">
    <property type="entry name" value="GATASE_TYPE_2"/>
    <property type="match status" value="1"/>
</dbReference>
<feature type="non-terminal residue" evidence="3">
    <location>
        <position position="183"/>
    </location>
</feature>
<dbReference type="SUPFAM" id="SSF56235">
    <property type="entry name" value="N-terminal nucleophile aminohydrolases (Ntn hydrolases)"/>
    <property type="match status" value="1"/>
</dbReference>
<name>T1D712_9ZZZZ</name>
<dbReference type="Pfam" id="PF13230">
    <property type="entry name" value="GATase_4"/>
    <property type="match status" value="1"/>
</dbReference>
<protein>
    <submittedName>
        <fullName evidence="3">Glutamine amidotransferase</fullName>
    </submittedName>
</protein>
<reference evidence="3" key="2">
    <citation type="journal article" date="2014" name="ISME J.">
        <title>Microbial stratification in low pH oxic and suboxic macroscopic growths along an acid mine drainage.</title>
        <authorList>
            <person name="Mendez-Garcia C."/>
            <person name="Mesa V."/>
            <person name="Sprenger R.R."/>
            <person name="Richter M."/>
            <person name="Diez M.S."/>
            <person name="Solano J."/>
            <person name="Bargiela R."/>
            <person name="Golyshina O.V."/>
            <person name="Manteca A."/>
            <person name="Ramos J.L."/>
            <person name="Gallego J.R."/>
            <person name="Llorente I."/>
            <person name="Martins Dos Santos V.A."/>
            <person name="Jensen O.N."/>
            <person name="Pelaez A.I."/>
            <person name="Sanchez J."/>
            <person name="Ferrer M."/>
        </authorList>
    </citation>
    <scope>NUCLEOTIDE SEQUENCE</scope>
</reference>
<proteinExistence type="predicted"/>
<dbReference type="Gene3D" id="3.60.20.10">
    <property type="entry name" value="Glutamine Phosphoribosylpyrophosphate, subunit 1, domain 1"/>
    <property type="match status" value="1"/>
</dbReference>
<dbReference type="InterPro" id="IPR017932">
    <property type="entry name" value="GATase_2_dom"/>
</dbReference>